<evidence type="ECO:0000256" key="1">
    <source>
        <dbReference type="SAM" id="MobiDB-lite"/>
    </source>
</evidence>
<name>A0A0B5F3P3_STRA4</name>
<dbReference type="Proteomes" id="UP000031523">
    <property type="component" value="Chromosome"/>
</dbReference>
<accession>A0A0B5F3P3</accession>
<evidence type="ECO:0000313" key="3">
    <source>
        <dbReference type="Proteomes" id="UP000031523"/>
    </source>
</evidence>
<proteinExistence type="predicted"/>
<dbReference type="KEGG" id="sals:SLNWT_5155"/>
<dbReference type="AlphaFoldDB" id="A0A0B5F3P3"/>
<protein>
    <submittedName>
        <fullName evidence="2">Uncharacterized protein</fullName>
    </submittedName>
</protein>
<reference evidence="2 3" key="1">
    <citation type="submission" date="2015-01" db="EMBL/GenBank/DDBJ databases">
        <title>Enhanced salinomycin production by adjusting the supply of polyketide extender units in Streptomyce albus DSM 41398.</title>
        <authorList>
            <person name="Lu C."/>
        </authorList>
    </citation>
    <scope>NUCLEOTIDE SEQUENCE [LARGE SCALE GENOMIC DNA]</scope>
    <source>
        <strain evidence="3">ATCC 21838 / DSM 41398 / FERM P-419 / JCM 4703 / NBRC 107858</strain>
    </source>
</reference>
<dbReference type="EMBL" id="CP010519">
    <property type="protein sequence ID" value="AJE85531.1"/>
    <property type="molecule type" value="Genomic_DNA"/>
</dbReference>
<evidence type="ECO:0000313" key="2">
    <source>
        <dbReference type="EMBL" id="AJE85531.1"/>
    </source>
</evidence>
<sequence length="51" mass="5618">MAVSRNSCLRDVRTAAYTGAELEPWRRGKPRTEPFAGRCPLTETSGVPGRL</sequence>
<keyword evidence="3" id="KW-1185">Reference proteome</keyword>
<gene>
    <name evidence="2" type="ORF">SLNWT_5155</name>
</gene>
<organism evidence="2 3">
    <name type="scientific">Streptomyces albus (strain ATCC 21838 / DSM 41398 / FERM P-419 / JCM 4703 / NBRC 107858)</name>
    <dbReference type="NCBI Taxonomy" id="1081613"/>
    <lineage>
        <taxon>Bacteria</taxon>
        <taxon>Bacillati</taxon>
        <taxon>Actinomycetota</taxon>
        <taxon>Actinomycetes</taxon>
        <taxon>Kitasatosporales</taxon>
        <taxon>Streptomycetaceae</taxon>
        <taxon>Streptomyces</taxon>
    </lineage>
</organism>
<feature type="region of interest" description="Disordered" evidence="1">
    <location>
        <begin position="26"/>
        <end position="51"/>
    </location>
</feature>